<dbReference type="PANTHER" id="PTHR43384:SF6">
    <property type="entry name" value="SEPTUM SITE-DETERMINING PROTEIN MIND HOMOLOG, CHLOROPLASTIC"/>
    <property type="match status" value="1"/>
</dbReference>
<dbReference type="Pfam" id="PF13614">
    <property type="entry name" value="AAA_31"/>
    <property type="match status" value="1"/>
</dbReference>
<evidence type="ECO:0000313" key="5">
    <source>
        <dbReference type="Proteomes" id="UP001595945"/>
    </source>
</evidence>
<dbReference type="Proteomes" id="UP001595945">
    <property type="component" value="Unassembled WGS sequence"/>
</dbReference>
<dbReference type="GeneID" id="73044410"/>
<proteinExistence type="predicted"/>
<dbReference type="AlphaFoldDB" id="A0ABD5Q2F0"/>
<name>A0ABD5Q2F0_9EURY</name>
<protein>
    <submittedName>
        <fullName evidence="4">AAA family ATPase</fullName>
    </submittedName>
</protein>
<organism evidence="4 5">
    <name type="scientific">Halorussus aquaticus</name>
    <dbReference type="NCBI Taxonomy" id="2953748"/>
    <lineage>
        <taxon>Archaea</taxon>
        <taxon>Methanobacteriati</taxon>
        <taxon>Methanobacteriota</taxon>
        <taxon>Stenosarchaea group</taxon>
        <taxon>Halobacteria</taxon>
        <taxon>Halobacteriales</taxon>
        <taxon>Haladaptataceae</taxon>
        <taxon>Halorussus</taxon>
    </lineage>
</organism>
<reference evidence="4 5" key="1">
    <citation type="journal article" date="2019" name="Int. J. Syst. Evol. Microbiol.">
        <title>The Global Catalogue of Microorganisms (GCM) 10K type strain sequencing project: providing services to taxonomists for standard genome sequencing and annotation.</title>
        <authorList>
            <consortium name="The Broad Institute Genomics Platform"/>
            <consortium name="The Broad Institute Genome Sequencing Center for Infectious Disease"/>
            <person name="Wu L."/>
            <person name="Ma J."/>
        </authorList>
    </citation>
    <scope>NUCLEOTIDE SEQUENCE [LARGE SCALE GENOMIC DNA]</scope>
    <source>
        <strain evidence="4 5">XZYJ18</strain>
    </source>
</reference>
<evidence type="ECO:0000256" key="2">
    <source>
        <dbReference type="ARBA" id="ARBA00022840"/>
    </source>
</evidence>
<dbReference type="Gene3D" id="3.40.50.300">
    <property type="entry name" value="P-loop containing nucleotide triphosphate hydrolases"/>
    <property type="match status" value="1"/>
</dbReference>
<evidence type="ECO:0000259" key="3">
    <source>
        <dbReference type="Pfam" id="PF13614"/>
    </source>
</evidence>
<sequence>MTYSTAALVGATGGAGATRLAVELGATLARDGREVAILDAAFATEGLARHVSGRIDTDVTALLTEDESLEADRLLSEGLREHPATADLAGRLALCPAHAPFERLARAKTPDAARRFETLLGEAAAAFDHVLVDAPPVAANQAVAAVTAAERVTVVAPASERGVDALQRARGRVADVGADVDAVVANRAEPEHPVRSADAAVPESDARTVEGVPASAPDPETAFAPAVARAAEVVFDDELGLEFEDNGLFDFDANELVPDALD</sequence>
<evidence type="ECO:0000313" key="4">
    <source>
        <dbReference type="EMBL" id="MFC4824889.1"/>
    </source>
</evidence>
<dbReference type="InterPro" id="IPR050625">
    <property type="entry name" value="ParA/MinD_ATPase"/>
</dbReference>
<keyword evidence="1" id="KW-0547">Nucleotide-binding</keyword>
<dbReference type="PANTHER" id="PTHR43384">
    <property type="entry name" value="SEPTUM SITE-DETERMINING PROTEIN MIND HOMOLOG, CHLOROPLASTIC-RELATED"/>
    <property type="match status" value="1"/>
</dbReference>
<keyword evidence="2" id="KW-0067">ATP-binding</keyword>
<dbReference type="InterPro" id="IPR027417">
    <property type="entry name" value="P-loop_NTPase"/>
</dbReference>
<gene>
    <name evidence="4" type="ORF">ACFO9K_11525</name>
</gene>
<feature type="domain" description="AAA" evidence="3">
    <location>
        <begin position="8"/>
        <end position="166"/>
    </location>
</feature>
<dbReference type="SUPFAM" id="SSF52540">
    <property type="entry name" value="P-loop containing nucleoside triphosphate hydrolases"/>
    <property type="match status" value="1"/>
</dbReference>
<accession>A0ABD5Q2F0</accession>
<dbReference type="GO" id="GO:0005524">
    <property type="term" value="F:ATP binding"/>
    <property type="evidence" value="ECO:0007669"/>
    <property type="project" value="UniProtKB-KW"/>
</dbReference>
<comment type="caution">
    <text evidence="4">The sequence shown here is derived from an EMBL/GenBank/DDBJ whole genome shotgun (WGS) entry which is preliminary data.</text>
</comment>
<dbReference type="RefSeq" id="WP_254269396.1">
    <property type="nucleotide sequence ID" value="NZ_CP100400.1"/>
</dbReference>
<keyword evidence="5" id="KW-1185">Reference proteome</keyword>
<dbReference type="EMBL" id="JBHSHT010000001">
    <property type="protein sequence ID" value="MFC4824889.1"/>
    <property type="molecule type" value="Genomic_DNA"/>
</dbReference>
<dbReference type="InterPro" id="IPR025669">
    <property type="entry name" value="AAA_dom"/>
</dbReference>
<evidence type="ECO:0000256" key="1">
    <source>
        <dbReference type="ARBA" id="ARBA00022741"/>
    </source>
</evidence>